<evidence type="ECO:0000256" key="6">
    <source>
        <dbReference type="ARBA" id="ARBA00012196"/>
    </source>
</evidence>
<dbReference type="InterPro" id="IPR000727">
    <property type="entry name" value="T_SNARE_dom"/>
</dbReference>
<keyword evidence="8" id="KW-0813">Transport</keyword>
<organism evidence="25 26">
    <name type="scientific">Elaeophora elaphi</name>
    <dbReference type="NCBI Taxonomy" id="1147741"/>
    <lineage>
        <taxon>Eukaryota</taxon>
        <taxon>Metazoa</taxon>
        <taxon>Ecdysozoa</taxon>
        <taxon>Nematoda</taxon>
        <taxon>Chromadorea</taxon>
        <taxon>Rhabditida</taxon>
        <taxon>Spirurina</taxon>
        <taxon>Spiruromorpha</taxon>
        <taxon>Filarioidea</taxon>
        <taxon>Onchocercidae</taxon>
        <taxon>Elaeophora</taxon>
    </lineage>
</organism>
<keyword evidence="9" id="KW-0328">Glycosyltransferase</keyword>
<evidence type="ECO:0000313" key="25">
    <source>
        <dbReference type="Proteomes" id="UP000050640"/>
    </source>
</evidence>
<sequence>MFASKNRTIGKGCFVVQLFNLMTSLTGSGYRYTRLDDLPSSSAEFFADTLQKQQIILTDQDRDLEKVGDSVQLLKNMSSRIGTELEEQSIMLDDLSTDMERTGIKMDEMMKKIAKVTNMNDGILSIKIRMSLSFLSLFCFITLLWIDDFTSATGYVVYCPCMGRFGNQMEHFLGMLAFVKALNRTLVLPPFIEYYPKKKRAIMVDFDKYFLVEPLRNFHTMIIMRDFIKEIAPNIWPPNKRKAFCWQPRQSIYDTKKLSGCHAKEGNPFDAFWDYSNISFIGDVYYASDFPEAHLIDLASSRKKWNEKFPADRYPVLSFISAPAAFPARTGHHHLQKYLYWSKAVMTEANKYVVESLERPFIGIHLRNGIDWENLCQMVSRNETDKLFGSAICTGDSSKLTAEMCLPSLETDNKFEVTKKARKLKVRSVFVSSDRNHYIDELRQELAPLQIVVQRRHPENLHVNLAILSMADHFIGNCVSTLSAFIYRQRKYASSIPKHSSFFAQNYFIGNKDEL</sequence>
<evidence type="ECO:0000256" key="4">
    <source>
        <dbReference type="ARBA" id="ARBA00009063"/>
    </source>
</evidence>
<dbReference type="GO" id="GO:0007219">
    <property type="term" value="P:Notch signaling pathway"/>
    <property type="evidence" value="ECO:0007669"/>
    <property type="project" value="UniProtKB-KW"/>
</dbReference>
<evidence type="ECO:0000256" key="11">
    <source>
        <dbReference type="ARBA" id="ARBA00022692"/>
    </source>
</evidence>
<dbReference type="FunFam" id="1.20.5.110:FF:000006">
    <property type="entry name" value="Syntaxin 6"/>
    <property type="match status" value="1"/>
</dbReference>
<evidence type="ECO:0000256" key="20">
    <source>
        <dbReference type="ARBA" id="ARBA00023277"/>
    </source>
</evidence>
<evidence type="ECO:0000256" key="9">
    <source>
        <dbReference type="ARBA" id="ARBA00022676"/>
    </source>
</evidence>
<keyword evidence="10" id="KW-0808">Transferase</keyword>
<comment type="catalytic activity">
    <reaction evidence="23">
        <text>L-seryl-[protein] + GDP-beta-L-fucose = 3-O-(alpha-L-fucosyl)-L-seryl-[protein] + GDP + H(+)</text>
        <dbReference type="Rhea" id="RHEA:63644"/>
        <dbReference type="Rhea" id="RHEA-COMP:9863"/>
        <dbReference type="Rhea" id="RHEA-COMP:17914"/>
        <dbReference type="ChEBI" id="CHEBI:15378"/>
        <dbReference type="ChEBI" id="CHEBI:29999"/>
        <dbReference type="ChEBI" id="CHEBI:57273"/>
        <dbReference type="ChEBI" id="CHEBI:58189"/>
        <dbReference type="ChEBI" id="CHEBI:189632"/>
        <dbReference type="EC" id="2.4.1.221"/>
    </reaction>
    <physiologicalReaction direction="left-to-right" evidence="23">
        <dbReference type="Rhea" id="RHEA:63645"/>
    </physiologicalReaction>
</comment>
<keyword evidence="16" id="KW-0472">Membrane</keyword>
<dbReference type="Gene3D" id="3.40.50.11340">
    <property type="match status" value="1"/>
</dbReference>
<accession>A0A0R3S0F4</accession>
<evidence type="ECO:0000256" key="7">
    <source>
        <dbReference type="ARBA" id="ARBA00021745"/>
    </source>
</evidence>
<comment type="similarity">
    <text evidence="5">Belongs to the glycosyltransferase 65 family.</text>
</comment>
<keyword evidence="18" id="KW-0325">Glycoprotein</keyword>
<reference evidence="26" key="1">
    <citation type="submission" date="2017-02" db="UniProtKB">
        <authorList>
            <consortium name="WormBaseParasite"/>
        </authorList>
    </citation>
    <scope>IDENTIFICATION</scope>
</reference>
<evidence type="ECO:0000256" key="5">
    <source>
        <dbReference type="ARBA" id="ARBA00010626"/>
    </source>
</evidence>
<comment type="similarity">
    <text evidence="4">Belongs to the syntaxin family.</text>
</comment>
<keyword evidence="14" id="KW-1133">Transmembrane helix</keyword>
<dbReference type="CDD" id="cd11302">
    <property type="entry name" value="O-FucT-1"/>
    <property type="match status" value="1"/>
</dbReference>
<dbReference type="EC" id="2.4.1.221" evidence="6"/>
<dbReference type="Pfam" id="PF10250">
    <property type="entry name" value="O-FucT"/>
    <property type="match status" value="1"/>
</dbReference>
<evidence type="ECO:0000256" key="8">
    <source>
        <dbReference type="ARBA" id="ARBA00022448"/>
    </source>
</evidence>
<comment type="catalytic activity">
    <reaction evidence="22">
        <text>L-threonyl-[protein] + GDP-beta-L-fucose = 3-O-(alpha-L-fucosyl)-L-threonyl-[protein] + GDP + H(+)</text>
        <dbReference type="Rhea" id="RHEA:70491"/>
        <dbReference type="Rhea" id="RHEA-COMP:11060"/>
        <dbReference type="Rhea" id="RHEA-COMP:17915"/>
        <dbReference type="ChEBI" id="CHEBI:15378"/>
        <dbReference type="ChEBI" id="CHEBI:30013"/>
        <dbReference type="ChEBI" id="CHEBI:57273"/>
        <dbReference type="ChEBI" id="CHEBI:58189"/>
        <dbReference type="ChEBI" id="CHEBI:189631"/>
        <dbReference type="EC" id="2.4.1.221"/>
    </reaction>
    <physiologicalReaction direction="left-to-right" evidence="22">
        <dbReference type="Rhea" id="RHEA:70492"/>
    </physiologicalReaction>
</comment>
<evidence type="ECO:0000256" key="22">
    <source>
        <dbReference type="ARBA" id="ARBA00047273"/>
    </source>
</evidence>
<evidence type="ECO:0000256" key="3">
    <source>
        <dbReference type="ARBA" id="ARBA00004922"/>
    </source>
</evidence>
<keyword evidence="25" id="KW-1185">Reference proteome</keyword>
<dbReference type="InterPro" id="IPR019378">
    <property type="entry name" value="GDP-Fuc_O-FucTrfase"/>
</dbReference>
<dbReference type="GO" id="GO:0046922">
    <property type="term" value="F:peptide-O-fucosyltransferase activity"/>
    <property type="evidence" value="ECO:0007669"/>
    <property type="project" value="UniProtKB-EC"/>
</dbReference>
<evidence type="ECO:0000256" key="18">
    <source>
        <dbReference type="ARBA" id="ARBA00023180"/>
    </source>
</evidence>
<protein>
    <recommendedName>
        <fullName evidence="7">GDP-fucose protein O-fucosyltransferase 1</fullName>
        <ecNumber evidence="6">2.4.1.221</ecNumber>
    </recommendedName>
    <alternativeName>
        <fullName evidence="21">Peptide-O-fucosyltransferase 1</fullName>
    </alternativeName>
</protein>
<evidence type="ECO:0000256" key="1">
    <source>
        <dbReference type="ARBA" id="ARBA00004211"/>
    </source>
</evidence>
<proteinExistence type="inferred from homology"/>
<name>A0A0R3S0F4_9BILA</name>
<evidence type="ECO:0000256" key="15">
    <source>
        <dbReference type="ARBA" id="ARBA00023054"/>
    </source>
</evidence>
<keyword evidence="15" id="KW-0175">Coiled coil</keyword>
<evidence type="ECO:0000256" key="21">
    <source>
        <dbReference type="ARBA" id="ARBA00033080"/>
    </source>
</evidence>
<dbReference type="PANTHER" id="PTHR21420:SF10">
    <property type="entry name" value="GDP-FUCOSE PROTEIN O-FUCOSYLTRANSFERASE 1"/>
    <property type="match status" value="1"/>
</dbReference>
<dbReference type="AlphaFoldDB" id="A0A0R3S0F4"/>
<evidence type="ECO:0000256" key="23">
    <source>
        <dbReference type="ARBA" id="ARBA00048647"/>
    </source>
</evidence>
<dbReference type="PROSITE" id="PS50192">
    <property type="entry name" value="T_SNARE"/>
    <property type="match status" value="1"/>
</dbReference>
<dbReference type="Gene3D" id="1.20.5.110">
    <property type="match status" value="1"/>
</dbReference>
<dbReference type="SMART" id="SM00397">
    <property type="entry name" value="t_SNARE"/>
    <property type="match status" value="1"/>
</dbReference>
<evidence type="ECO:0000256" key="2">
    <source>
        <dbReference type="ARBA" id="ARBA00004240"/>
    </source>
</evidence>
<dbReference type="InterPro" id="IPR039922">
    <property type="entry name" value="POFUT1"/>
</dbReference>
<dbReference type="UniPathway" id="UPA00378"/>
<comment type="subcellular location">
    <subcellularLocation>
        <location evidence="2">Endoplasmic reticulum</location>
    </subcellularLocation>
    <subcellularLocation>
        <location evidence="1">Membrane</location>
        <topology evidence="1">Single-pass type IV membrane protein</topology>
    </subcellularLocation>
</comment>
<evidence type="ECO:0000256" key="17">
    <source>
        <dbReference type="ARBA" id="ARBA00023157"/>
    </source>
</evidence>
<dbReference type="CDD" id="cd15851">
    <property type="entry name" value="SNARE_Syntaxin6"/>
    <property type="match status" value="1"/>
</dbReference>
<dbReference type="GO" id="GO:0006004">
    <property type="term" value="P:fucose metabolic process"/>
    <property type="evidence" value="ECO:0007669"/>
    <property type="project" value="UniProtKB-KW"/>
</dbReference>
<keyword evidence="17" id="KW-1015">Disulfide bond</keyword>
<keyword evidence="11" id="KW-0812">Transmembrane</keyword>
<evidence type="ECO:0000256" key="16">
    <source>
        <dbReference type="ARBA" id="ARBA00023136"/>
    </source>
</evidence>
<keyword evidence="12" id="KW-0256">Endoplasmic reticulum</keyword>
<dbReference type="GO" id="GO:0016020">
    <property type="term" value="C:membrane"/>
    <property type="evidence" value="ECO:0007669"/>
    <property type="project" value="UniProtKB-SubCell"/>
</dbReference>
<keyword evidence="20" id="KW-0119">Carbohydrate metabolism</keyword>
<evidence type="ECO:0000256" key="13">
    <source>
        <dbReference type="ARBA" id="ARBA00022976"/>
    </source>
</evidence>
<feature type="domain" description="T-SNARE coiled-coil homology" evidence="24">
    <location>
        <begin position="54"/>
        <end position="116"/>
    </location>
</feature>
<dbReference type="Proteomes" id="UP000050640">
    <property type="component" value="Unplaced"/>
</dbReference>
<evidence type="ECO:0000256" key="10">
    <source>
        <dbReference type="ARBA" id="ARBA00022679"/>
    </source>
</evidence>
<evidence type="ECO:0000259" key="24">
    <source>
        <dbReference type="PROSITE" id="PS50192"/>
    </source>
</evidence>
<dbReference type="WBParaSite" id="EEL_0000810101-mRNA-1">
    <property type="protein sequence ID" value="EEL_0000810101-mRNA-1"/>
    <property type="gene ID" value="EEL_0000810101"/>
</dbReference>
<dbReference type="GO" id="GO:0005783">
    <property type="term" value="C:endoplasmic reticulum"/>
    <property type="evidence" value="ECO:0007669"/>
    <property type="project" value="UniProtKB-SubCell"/>
</dbReference>
<dbReference type="PANTHER" id="PTHR21420">
    <property type="entry name" value="GDP-FUCOSE PROTEIN O-FUCOSYLTRANSFERASE 1"/>
    <property type="match status" value="1"/>
</dbReference>
<keyword evidence="13" id="KW-0914">Notch signaling pathway</keyword>
<evidence type="ECO:0000256" key="12">
    <source>
        <dbReference type="ARBA" id="ARBA00022824"/>
    </source>
</evidence>
<dbReference type="Gene3D" id="3.40.50.11350">
    <property type="match status" value="1"/>
</dbReference>
<keyword evidence="19" id="KW-0294">Fucose metabolism</keyword>
<comment type="pathway">
    <text evidence="3">Protein modification; protein glycosylation.</text>
</comment>
<dbReference type="SUPFAM" id="SSF58038">
    <property type="entry name" value="SNARE fusion complex"/>
    <property type="match status" value="1"/>
</dbReference>
<dbReference type="STRING" id="1147741.A0A0R3S0F4"/>
<evidence type="ECO:0000256" key="19">
    <source>
        <dbReference type="ARBA" id="ARBA00023253"/>
    </source>
</evidence>
<evidence type="ECO:0000256" key="14">
    <source>
        <dbReference type="ARBA" id="ARBA00022989"/>
    </source>
</evidence>
<evidence type="ECO:0000313" key="26">
    <source>
        <dbReference type="WBParaSite" id="EEL_0000810101-mRNA-1"/>
    </source>
</evidence>